<dbReference type="CDD" id="cd02440">
    <property type="entry name" value="AdoMet_MTases"/>
    <property type="match status" value="1"/>
</dbReference>
<reference evidence="2 3" key="1">
    <citation type="submission" date="2024-02" db="EMBL/GenBank/DDBJ databases">
        <title>First draft genome assembly of two strains of Seiridium cardinale.</title>
        <authorList>
            <person name="Emiliani G."/>
            <person name="Scali E."/>
        </authorList>
    </citation>
    <scope>NUCLEOTIDE SEQUENCE [LARGE SCALE GENOMIC DNA]</scope>
    <source>
        <strain evidence="2 3">BM-138-000479</strain>
    </source>
</reference>
<dbReference type="Pfam" id="PF08241">
    <property type="entry name" value="Methyltransf_11"/>
    <property type="match status" value="1"/>
</dbReference>
<keyword evidence="3" id="KW-1185">Reference proteome</keyword>
<evidence type="ECO:0000259" key="1">
    <source>
        <dbReference type="Pfam" id="PF08241"/>
    </source>
</evidence>
<protein>
    <submittedName>
        <fullName evidence="2">Methyltransferase type 11 domain-containing protein</fullName>
    </submittedName>
</protein>
<evidence type="ECO:0000313" key="3">
    <source>
        <dbReference type="Proteomes" id="UP001465668"/>
    </source>
</evidence>
<dbReference type="Gene3D" id="3.40.50.150">
    <property type="entry name" value="Vaccinia Virus protein VP39"/>
    <property type="match status" value="1"/>
</dbReference>
<comment type="caution">
    <text evidence="2">The sequence shown here is derived from an EMBL/GenBank/DDBJ whole genome shotgun (WGS) entry which is preliminary data.</text>
</comment>
<keyword evidence="2" id="KW-0808">Transferase</keyword>
<name>A0ABR2XWF4_9PEZI</name>
<proteinExistence type="predicted"/>
<organism evidence="2 3">
    <name type="scientific">Seiridium cardinale</name>
    <dbReference type="NCBI Taxonomy" id="138064"/>
    <lineage>
        <taxon>Eukaryota</taxon>
        <taxon>Fungi</taxon>
        <taxon>Dikarya</taxon>
        <taxon>Ascomycota</taxon>
        <taxon>Pezizomycotina</taxon>
        <taxon>Sordariomycetes</taxon>
        <taxon>Xylariomycetidae</taxon>
        <taxon>Amphisphaeriales</taxon>
        <taxon>Sporocadaceae</taxon>
        <taxon>Seiridium</taxon>
    </lineage>
</organism>
<dbReference type="GO" id="GO:0008168">
    <property type="term" value="F:methyltransferase activity"/>
    <property type="evidence" value="ECO:0007669"/>
    <property type="project" value="UniProtKB-KW"/>
</dbReference>
<keyword evidence="2" id="KW-0489">Methyltransferase</keyword>
<evidence type="ECO:0000313" key="2">
    <source>
        <dbReference type="EMBL" id="KAK9778097.1"/>
    </source>
</evidence>
<gene>
    <name evidence="2" type="ORF">SCAR479_05067</name>
</gene>
<dbReference type="Proteomes" id="UP001465668">
    <property type="component" value="Unassembled WGS sequence"/>
</dbReference>
<dbReference type="InterPro" id="IPR013216">
    <property type="entry name" value="Methyltransf_11"/>
</dbReference>
<sequence>MATTARTKATAEDWVAFADTYTKLTKGTTEKPIGVILQRLNALLPFSGASGFLDNGSGPATIMSRLIQDYGSSIPPSADLTCSDWAPAMIEQVQRIKASASEQSPECLWNRVEPKLLDAMDLHDIKTDSQSHVAAGWVFYSTKDPQKCLAESKRVLQPDGVLAVSTWHDIQWLKVQRPLNKLRPDVKAPCLPEGWDTESALKKELEKAGFRDVETHLVPVEVAYQTYDVLAEVLTTRVPHIVARTSDFTDEEREKLKKMIIEETRALCPTEPGALKGFAIFFIGPTTRSSQIWKTWITLALKHDGFEDAKIVIDRTSEV</sequence>
<dbReference type="EMBL" id="JARVKM010000017">
    <property type="protein sequence ID" value="KAK9778097.1"/>
    <property type="molecule type" value="Genomic_DNA"/>
</dbReference>
<dbReference type="InterPro" id="IPR029063">
    <property type="entry name" value="SAM-dependent_MTases_sf"/>
</dbReference>
<dbReference type="GO" id="GO:0032259">
    <property type="term" value="P:methylation"/>
    <property type="evidence" value="ECO:0007669"/>
    <property type="project" value="UniProtKB-KW"/>
</dbReference>
<dbReference type="SUPFAM" id="SSF53335">
    <property type="entry name" value="S-adenosyl-L-methionine-dependent methyltransferases"/>
    <property type="match status" value="1"/>
</dbReference>
<feature type="domain" description="Methyltransferase type 11" evidence="1">
    <location>
        <begin position="53"/>
        <end position="163"/>
    </location>
</feature>
<accession>A0ABR2XWF4</accession>